<dbReference type="AlphaFoldDB" id="A0AAQ2S1H4"/>
<evidence type="ECO:0000313" key="2">
    <source>
        <dbReference type="Proteomes" id="UP001060330"/>
    </source>
</evidence>
<protein>
    <submittedName>
        <fullName evidence="1">Uncharacterized protein</fullName>
    </submittedName>
</protein>
<dbReference type="RefSeq" id="WP_008660279.1">
    <property type="nucleotide sequence ID" value="NZ_CABKOU010000002.1"/>
</dbReference>
<name>A0AAQ2S1H4_BACFG</name>
<organism evidence="1 2">
    <name type="scientific">Bacteroides fragilis</name>
    <dbReference type="NCBI Taxonomy" id="817"/>
    <lineage>
        <taxon>Bacteria</taxon>
        <taxon>Pseudomonadati</taxon>
        <taxon>Bacteroidota</taxon>
        <taxon>Bacteroidia</taxon>
        <taxon>Bacteroidales</taxon>
        <taxon>Bacteroidaceae</taxon>
        <taxon>Bacteroides</taxon>
    </lineage>
</organism>
<proteinExistence type="predicted"/>
<accession>A0AAQ2S1H4</accession>
<dbReference type="Proteomes" id="UP001060330">
    <property type="component" value="Chromosome"/>
</dbReference>
<dbReference type="EMBL" id="CP103216">
    <property type="protein sequence ID" value="UVR55358.1"/>
    <property type="molecule type" value="Genomic_DNA"/>
</dbReference>
<sequence length="83" mass="9580">MNQLTAILKQHTPMIHFQHNESGATLRASEVKPLLDKFILTKLGNGDIREGRLYAKKNNWLIDNEKNYALNYKLSISLQKKVD</sequence>
<reference evidence="1" key="1">
    <citation type="submission" date="2022-08" db="EMBL/GenBank/DDBJ databases">
        <title>Genome Sequencing of Bacteroides fragilis Group Isolates with Nanopore Technology.</title>
        <authorList>
            <person name="Tisza M.J."/>
            <person name="Smith D."/>
            <person name="Dekker J.P."/>
        </authorList>
    </citation>
    <scope>NUCLEOTIDE SEQUENCE</scope>
    <source>
        <strain evidence="1">BFG-70</strain>
    </source>
</reference>
<gene>
    <name evidence="1" type="ORF">NXX45_16675</name>
</gene>
<evidence type="ECO:0000313" key="1">
    <source>
        <dbReference type="EMBL" id="UVR55358.1"/>
    </source>
</evidence>